<keyword evidence="1" id="KW-0472">Membrane</keyword>
<protein>
    <submittedName>
        <fullName evidence="2">YibE/F family protein</fullName>
    </submittedName>
</protein>
<feature type="transmembrane region" description="Helical" evidence="1">
    <location>
        <begin position="353"/>
        <end position="374"/>
    </location>
</feature>
<reference evidence="2 3" key="1">
    <citation type="submission" date="2023-08" db="EMBL/GenBank/DDBJ databases">
        <title>Helicovermis profunda gen. nov., sp. nov., a novel mesophilic, fermentative bacterium within the Bacillota from a deep-sea hydrothermal vent chimney.</title>
        <authorList>
            <person name="Miyazaki U."/>
            <person name="Mizutani D."/>
            <person name="Hashimoto Y."/>
            <person name="Tame A."/>
            <person name="Sawayama S."/>
            <person name="Miyazaki J."/>
            <person name="Takai K."/>
            <person name="Nakagawa S."/>
        </authorList>
    </citation>
    <scope>NUCLEOTIDE SEQUENCE [LARGE SCALE GENOMIC DNA]</scope>
    <source>
        <strain evidence="2 3">S502</strain>
    </source>
</reference>
<feature type="transmembrane region" description="Helical" evidence="1">
    <location>
        <begin position="130"/>
        <end position="148"/>
    </location>
</feature>
<dbReference type="Proteomes" id="UP001321786">
    <property type="component" value="Chromosome"/>
</dbReference>
<feature type="transmembrane region" description="Helical" evidence="1">
    <location>
        <begin position="179"/>
        <end position="198"/>
    </location>
</feature>
<dbReference type="RefSeq" id="WP_338536821.1">
    <property type="nucleotide sequence ID" value="NZ_AP028654.1"/>
</dbReference>
<keyword evidence="1" id="KW-0812">Transmembrane</keyword>
<dbReference type="PANTHER" id="PTHR41771:SF1">
    <property type="entry name" value="MEMBRANE PROTEIN"/>
    <property type="match status" value="1"/>
</dbReference>
<name>A0AAU9ETW9_9FIRM</name>
<evidence type="ECO:0000256" key="1">
    <source>
        <dbReference type="SAM" id="Phobius"/>
    </source>
</evidence>
<evidence type="ECO:0000313" key="3">
    <source>
        <dbReference type="Proteomes" id="UP001321786"/>
    </source>
</evidence>
<organism evidence="2 3">
    <name type="scientific">Helicovermis profundi</name>
    <dbReference type="NCBI Taxonomy" id="3065157"/>
    <lineage>
        <taxon>Bacteria</taxon>
        <taxon>Bacillati</taxon>
        <taxon>Bacillota</taxon>
        <taxon>Clostridia</taxon>
        <taxon>Helicovermis</taxon>
    </lineage>
</organism>
<dbReference type="KEGG" id="hprf:HLPR_08360"/>
<evidence type="ECO:0000313" key="2">
    <source>
        <dbReference type="EMBL" id="BEP28505.1"/>
    </source>
</evidence>
<gene>
    <name evidence="2" type="ORF">HLPR_08360</name>
</gene>
<keyword evidence="3" id="KW-1185">Reference proteome</keyword>
<feature type="transmembrane region" description="Helical" evidence="1">
    <location>
        <begin position="256"/>
        <end position="281"/>
    </location>
</feature>
<keyword evidence="1" id="KW-1133">Transmembrane helix</keyword>
<feature type="transmembrane region" description="Helical" evidence="1">
    <location>
        <begin position="155"/>
        <end position="173"/>
    </location>
</feature>
<sequence>MKYIWNKKTLIFTILVILAMPLIILSSPLMNKNIVKQHYYNQKFEKALVTKIIESNLQKDHVIPNLEIGTQKLKVKILTGKYKGGIYETTNLLSRAHNVLAKENLKIVVGIRETDDGPNVWVYNHVRSNVIYFLIGLFFILMLIFGGINGFKAVLSLIFTGIMLIFVLVPMIFMGKNPMLSSILIVSIICVISFLLIGGFDKKTLAAIIGTIAGVVVAGIISYISGNLAYVTGLNVEKGVQLVYIAQDYNIQVKGLLFSAILIASLGAVMDVAMSIASSIFELHRVNENLSAYELLKSGLNIGKDIMGTMSNTLILAFAGSSLALILLIWGYQMEFTQMINMPFIAVQIIQSISGSIGIILTVPFTAAFSVFLIKNEVVVKK</sequence>
<proteinExistence type="predicted"/>
<dbReference type="EMBL" id="AP028654">
    <property type="protein sequence ID" value="BEP28505.1"/>
    <property type="molecule type" value="Genomic_DNA"/>
</dbReference>
<dbReference type="InterPro" id="IPR012507">
    <property type="entry name" value="YibE_F"/>
</dbReference>
<accession>A0AAU9ETW9</accession>
<dbReference type="PANTHER" id="PTHR41771">
    <property type="entry name" value="MEMBRANE PROTEIN-RELATED"/>
    <property type="match status" value="1"/>
</dbReference>
<feature type="transmembrane region" description="Helical" evidence="1">
    <location>
        <begin position="9"/>
        <end position="30"/>
    </location>
</feature>
<dbReference type="Pfam" id="PF07907">
    <property type="entry name" value="YibE_F"/>
    <property type="match status" value="1"/>
</dbReference>
<feature type="transmembrane region" description="Helical" evidence="1">
    <location>
        <begin position="205"/>
        <end position="224"/>
    </location>
</feature>
<dbReference type="AlphaFoldDB" id="A0AAU9ETW9"/>
<feature type="transmembrane region" description="Helical" evidence="1">
    <location>
        <begin position="314"/>
        <end position="333"/>
    </location>
</feature>